<feature type="binding site" evidence="6">
    <location>
        <position position="230"/>
    </location>
    <ligand>
        <name>S-adenosyl-L-methionine</name>
        <dbReference type="ChEBI" id="CHEBI:59789"/>
    </ligand>
</feature>
<comment type="subcellular location">
    <subcellularLocation>
        <location evidence="6">Cytoplasm</location>
    </subcellularLocation>
</comment>
<dbReference type="InterPro" id="IPR003682">
    <property type="entry name" value="rRNA_ssu_MeTfrase_G"/>
</dbReference>
<feature type="region of interest" description="Disordered" evidence="7">
    <location>
        <begin position="58"/>
        <end position="133"/>
    </location>
</feature>
<reference evidence="8 9" key="1">
    <citation type="submission" date="2021-01" db="EMBL/GenBank/DDBJ databases">
        <title>Actinoplanes sp. nov. LDG1-06 isolated from lichen.</title>
        <authorList>
            <person name="Saeng-In P."/>
            <person name="Phongsopitanun W."/>
            <person name="Kanchanasin P."/>
            <person name="Yuki M."/>
            <person name="Kudo T."/>
            <person name="Ohkuma M."/>
            <person name="Tanasupawat S."/>
        </authorList>
    </citation>
    <scope>NUCLEOTIDE SEQUENCE [LARGE SCALE GENOMIC DNA]</scope>
    <source>
        <strain evidence="8 9">LDG1-06</strain>
    </source>
</reference>
<dbReference type="InterPro" id="IPR029063">
    <property type="entry name" value="SAM-dependent_MTases_sf"/>
</dbReference>
<keyword evidence="4 6" id="KW-0808">Transferase</keyword>
<dbReference type="Proteomes" id="UP000632138">
    <property type="component" value="Unassembled WGS sequence"/>
</dbReference>
<evidence type="ECO:0000256" key="5">
    <source>
        <dbReference type="ARBA" id="ARBA00022691"/>
    </source>
</evidence>
<dbReference type="PANTHER" id="PTHR31760:SF0">
    <property type="entry name" value="S-ADENOSYL-L-METHIONINE-DEPENDENT METHYLTRANSFERASES SUPERFAMILY PROTEIN"/>
    <property type="match status" value="1"/>
</dbReference>
<dbReference type="EMBL" id="JAENHP010000004">
    <property type="protein sequence ID" value="MBM2616883.1"/>
    <property type="molecule type" value="Genomic_DNA"/>
</dbReference>
<dbReference type="EC" id="2.1.1.-" evidence="6"/>
<comment type="caution">
    <text evidence="6">Lacks conserved residue(s) required for the propagation of feature annotation.</text>
</comment>
<keyword evidence="3 6" id="KW-0489">Methyltransferase</keyword>
<evidence type="ECO:0000256" key="2">
    <source>
        <dbReference type="ARBA" id="ARBA00022552"/>
    </source>
</evidence>
<proteinExistence type="inferred from homology"/>
<comment type="similarity">
    <text evidence="6">Belongs to the methyltransferase superfamily. RNA methyltransferase RsmG family.</text>
</comment>
<evidence type="ECO:0000256" key="1">
    <source>
        <dbReference type="ARBA" id="ARBA00022490"/>
    </source>
</evidence>
<feature type="compositionally biased region" description="Polar residues" evidence="7">
    <location>
        <begin position="81"/>
        <end position="94"/>
    </location>
</feature>
<sequence length="397" mass="39382">MPPSTSDAAADTTGVSPTITHVPPDTASVSPSVTDVVSDTVDASPVITNAAPDTADVAWGNAAAAPDTTGAAPSGTVPAVSWSTAPSSPETQQPPVTPVFVEPAAGARSAPSDLGSARTPEGPRLSGGGSGFSGAGSASLGAGSASLGAGSAEAEPPAEIAAVAAEVFGDRYGLALDYARLLVTDGVVRGLIGPREAPRIWERHLVNCAVVSQIIPIGASVVDVGSGAGLPGIVLAVARPDLRITLVEPLARRTAFLSEAVTALGLDTTVTVVRGRAEDVVDGPPAGADVVTARAVAPLDRLAGWCLPLARVGGRLLALKGATAAEEAAEHRDAVAALGGSDPVLRLCGEGLIDPPTTVLEVVVQSRPKPPSRVAAPKRDTGRSGGRASGRGSSRRG</sequence>
<name>A0ABS2ABY0_9ACTN</name>
<evidence type="ECO:0000313" key="8">
    <source>
        <dbReference type="EMBL" id="MBM2616883.1"/>
    </source>
</evidence>
<keyword evidence="5 6" id="KW-0949">S-adenosyl-L-methionine</keyword>
<evidence type="ECO:0000256" key="4">
    <source>
        <dbReference type="ARBA" id="ARBA00022679"/>
    </source>
</evidence>
<keyword evidence="2 6" id="KW-0698">rRNA processing</keyword>
<dbReference type="NCBIfam" id="TIGR00138">
    <property type="entry name" value="rsmG_gidB"/>
    <property type="match status" value="1"/>
</dbReference>
<gene>
    <name evidence="6 8" type="primary">rsmG</name>
    <name evidence="8" type="ORF">JIG36_15090</name>
</gene>
<feature type="binding site" evidence="6">
    <location>
        <begin position="277"/>
        <end position="278"/>
    </location>
    <ligand>
        <name>S-adenosyl-L-methionine</name>
        <dbReference type="ChEBI" id="CHEBI:59789"/>
    </ligand>
</feature>
<organism evidence="8 9">
    <name type="scientific">Paractinoplanes ovalisporus</name>
    <dbReference type="NCBI Taxonomy" id="2810368"/>
    <lineage>
        <taxon>Bacteria</taxon>
        <taxon>Bacillati</taxon>
        <taxon>Actinomycetota</taxon>
        <taxon>Actinomycetes</taxon>
        <taxon>Micromonosporales</taxon>
        <taxon>Micromonosporaceae</taxon>
        <taxon>Paractinoplanes</taxon>
    </lineage>
</organism>
<dbReference type="Pfam" id="PF02527">
    <property type="entry name" value="GidB"/>
    <property type="match status" value="1"/>
</dbReference>
<comment type="function">
    <text evidence="6">Specifically methylates the N7 position of a guanine in 16S rRNA.</text>
</comment>
<comment type="caution">
    <text evidence="8">The sequence shown here is derived from an EMBL/GenBank/DDBJ whole genome shotgun (WGS) entry which is preliminary data.</text>
</comment>
<accession>A0ABS2ABY0</accession>
<dbReference type="PANTHER" id="PTHR31760">
    <property type="entry name" value="S-ADENOSYL-L-METHIONINE-DEPENDENT METHYLTRANSFERASES SUPERFAMILY PROTEIN"/>
    <property type="match status" value="1"/>
</dbReference>
<dbReference type="HAMAP" id="MF_00074">
    <property type="entry name" value="16SrRNA_methyltr_G"/>
    <property type="match status" value="1"/>
</dbReference>
<evidence type="ECO:0000313" key="9">
    <source>
        <dbReference type="Proteomes" id="UP000632138"/>
    </source>
</evidence>
<keyword evidence="1 6" id="KW-0963">Cytoplasm</keyword>
<evidence type="ECO:0000256" key="3">
    <source>
        <dbReference type="ARBA" id="ARBA00022603"/>
    </source>
</evidence>
<feature type="region of interest" description="Disordered" evidence="7">
    <location>
        <begin position="364"/>
        <end position="397"/>
    </location>
</feature>
<feature type="compositionally biased region" description="Low complexity" evidence="7">
    <location>
        <begin position="25"/>
        <end position="34"/>
    </location>
</feature>
<keyword evidence="9" id="KW-1185">Reference proteome</keyword>
<feature type="region of interest" description="Disordered" evidence="7">
    <location>
        <begin position="1"/>
        <end position="34"/>
    </location>
</feature>
<feature type="compositionally biased region" description="Low complexity" evidence="7">
    <location>
        <begin position="62"/>
        <end position="76"/>
    </location>
</feature>
<dbReference type="SUPFAM" id="SSF53335">
    <property type="entry name" value="S-adenosyl-L-methionine-dependent methyltransferases"/>
    <property type="match status" value="1"/>
</dbReference>
<feature type="binding site" evidence="6">
    <location>
        <position position="294"/>
    </location>
    <ligand>
        <name>S-adenosyl-L-methionine</name>
        <dbReference type="ChEBI" id="CHEBI:59789"/>
    </ligand>
</feature>
<evidence type="ECO:0000256" key="7">
    <source>
        <dbReference type="SAM" id="MobiDB-lite"/>
    </source>
</evidence>
<dbReference type="Gene3D" id="3.40.50.150">
    <property type="entry name" value="Vaccinia Virus protein VP39"/>
    <property type="match status" value="1"/>
</dbReference>
<evidence type="ECO:0000256" key="6">
    <source>
        <dbReference type="HAMAP-Rule" id="MF_00074"/>
    </source>
</evidence>
<feature type="binding site" evidence="6">
    <location>
        <position position="225"/>
    </location>
    <ligand>
        <name>S-adenosyl-L-methionine</name>
        <dbReference type="ChEBI" id="CHEBI:59789"/>
    </ligand>
</feature>
<feature type="compositionally biased region" description="Polar residues" evidence="7">
    <location>
        <begin position="1"/>
        <end position="19"/>
    </location>
</feature>
<dbReference type="CDD" id="cd02440">
    <property type="entry name" value="AdoMet_MTases"/>
    <property type="match status" value="1"/>
</dbReference>
<protein>
    <recommendedName>
        <fullName evidence="6">Ribosomal RNA small subunit methyltransferase G</fullName>
        <ecNumber evidence="6">2.1.1.-</ecNumber>
    </recommendedName>
    <alternativeName>
        <fullName evidence="6">16S rRNA 7-methylguanosine methyltransferase</fullName>
        <shortName evidence="6">16S rRNA m7G methyltransferase</shortName>
    </alternativeName>
</protein>